<keyword evidence="6" id="KW-0132">Cell division</keyword>
<dbReference type="EMBL" id="QZEV01000058">
    <property type="protein sequence ID" value="RJL02321.1"/>
    <property type="molecule type" value="Genomic_DNA"/>
</dbReference>
<accession>A0A418ZV60</accession>
<keyword evidence="5 6" id="KW-0449">Lipoprotein</keyword>
<sequence length="202" mass="20662">MNAATKPVLLAALLGLAACAQPAPPAPPVVDPYASVGGGAVFQGDLAGGTLTAEATAQYFQTTVGDTVLFPADQTTLTPEARAVLARQAAWLTRHPGFTAVVQGHAEETGTREFNLGLGARRASAVQEYLVANGVAPNRIRTLSFGKERPAATCSDESCYAQNRRTVTVVTEAAPSQSPVAQVPMAQAPIAQAPIAQAGAGL</sequence>
<comment type="similarity">
    <text evidence="6">Belongs to the Pal lipoprotein family.</text>
</comment>
<evidence type="ECO:0000256" key="3">
    <source>
        <dbReference type="ARBA" id="ARBA00023139"/>
    </source>
</evidence>
<dbReference type="InterPro" id="IPR050330">
    <property type="entry name" value="Bact_OuterMem_StrucFunc"/>
</dbReference>
<dbReference type="RefSeq" id="WP_119886700.1">
    <property type="nucleotide sequence ID" value="NZ_CP067169.1"/>
</dbReference>
<dbReference type="InterPro" id="IPR039001">
    <property type="entry name" value="Pal"/>
</dbReference>
<evidence type="ECO:0000256" key="1">
    <source>
        <dbReference type="ARBA" id="ARBA00022729"/>
    </source>
</evidence>
<dbReference type="InterPro" id="IPR006664">
    <property type="entry name" value="OMP_bac"/>
</dbReference>
<evidence type="ECO:0000313" key="9">
    <source>
        <dbReference type="EMBL" id="RJL02321.1"/>
    </source>
</evidence>
<evidence type="ECO:0000256" key="4">
    <source>
        <dbReference type="ARBA" id="ARBA00023237"/>
    </source>
</evidence>
<feature type="domain" description="OmpA-like" evidence="8">
    <location>
        <begin position="57"/>
        <end position="174"/>
    </location>
</feature>
<evidence type="ECO:0000313" key="10">
    <source>
        <dbReference type="Proteomes" id="UP000285530"/>
    </source>
</evidence>
<dbReference type="InterPro" id="IPR006665">
    <property type="entry name" value="OmpA-like"/>
</dbReference>
<dbReference type="AlphaFoldDB" id="A0A418ZV60"/>
<evidence type="ECO:0000256" key="7">
    <source>
        <dbReference type="SAM" id="SignalP"/>
    </source>
</evidence>
<dbReference type="PANTHER" id="PTHR30329:SF21">
    <property type="entry name" value="LIPOPROTEIN YIAD-RELATED"/>
    <property type="match status" value="1"/>
</dbReference>
<reference evidence="9 10" key="1">
    <citation type="submission" date="2018-09" db="EMBL/GenBank/DDBJ databases">
        <title>Paracoccus onubensis nov. sp. a moderate halophilic bacterium isolated from Gruta de las Maravillas (Aracena, Spain).</title>
        <authorList>
            <person name="Jurado V."/>
            <person name="Gutierrez-Patricio S."/>
            <person name="Gonzalez-Pimentel J.L."/>
            <person name="Laiz L."/>
            <person name="Saiz-Jimenez C."/>
        </authorList>
    </citation>
    <scope>NUCLEOTIDE SEQUENCE [LARGE SCALE GENOMIC DNA]</scope>
    <source>
        <strain evidence="9 10">DSM 19484</strain>
    </source>
</reference>
<organism evidence="9 10">
    <name type="scientific">Paracoccus aestuarii</name>
    <dbReference type="NCBI Taxonomy" id="453842"/>
    <lineage>
        <taxon>Bacteria</taxon>
        <taxon>Pseudomonadati</taxon>
        <taxon>Pseudomonadota</taxon>
        <taxon>Alphaproteobacteria</taxon>
        <taxon>Rhodobacterales</taxon>
        <taxon>Paracoccaceae</taxon>
        <taxon>Paracoccus</taxon>
    </lineage>
</organism>
<dbReference type="PRINTS" id="PR01021">
    <property type="entry name" value="OMPADOMAIN"/>
</dbReference>
<feature type="signal peptide" evidence="7">
    <location>
        <begin position="1"/>
        <end position="22"/>
    </location>
</feature>
<dbReference type="OrthoDB" id="9809164at2"/>
<dbReference type="SUPFAM" id="SSF103088">
    <property type="entry name" value="OmpA-like"/>
    <property type="match status" value="1"/>
</dbReference>
<comment type="function">
    <text evidence="6">Part of the Tol-Pal system, which plays a role in outer membrane invagination during cell division and is important for maintaining outer membrane integrity.</text>
</comment>
<dbReference type="Pfam" id="PF00691">
    <property type="entry name" value="OmpA"/>
    <property type="match status" value="1"/>
</dbReference>
<dbReference type="CDD" id="cd07185">
    <property type="entry name" value="OmpA_C-like"/>
    <property type="match status" value="1"/>
</dbReference>
<keyword evidence="4 6" id="KW-0998">Cell outer membrane</keyword>
<comment type="subcellular location">
    <subcellularLocation>
        <location evidence="6">Cell outer membrane</location>
        <topology evidence="6">Lipid-anchor</topology>
    </subcellularLocation>
</comment>
<dbReference type="InterPro" id="IPR036737">
    <property type="entry name" value="OmpA-like_sf"/>
</dbReference>
<keyword evidence="1 6" id="KW-0732">Signal</keyword>
<evidence type="ECO:0000259" key="8">
    <source>
        <dbReference type="PROSITE" id="PS51123"/>
    </source>
</evidence>
<evidence type="ECO:0000256" key="2">
    <source>
        <dbReference type="ARBA" id="ARBA00023136"/>
    </source>
</evidence>
<dbReference type="GO" id="GO:0009279">
    <property type="term" value="C:cell outer membrane"/>
    <property type="evidence" value="ECO:0007669"/>
    <property type="project" value="UniProtKB-SubCell"/>
</dbReference>
<gene>
    <name evidence="6" type="primary">pal</name>
    <name evidence="9" type="ORF">D3P06_11500</name>
</gene>
<dbReference type="PROSITE" id="PS51123">
    <property type="entry name" value="OMPA_2"/>
    <property type="match status" value="1"/>
</dbReference>
<evidence type="ECO:0000256" key="6">
    <source>
        <dbReference type="HAMAP-Rule" id="MF_02204"/>
    </source>
</evidence>
<dbReference type="Gene3D" id="3.30.1330.60">
    <property type="entry name" value="OmpA-like domain"/>
    <property type="match status" value="1"/>
</dbReference>
<keyword evidence="6" id="KW-0131">Cell cycle</keyword>
<comment type="subunit">
    <text evidence="6">The Tol-Pal system is composed of five core proteins: the inner membrane proteins TolA, TolQ and TolR, the periplasmic protein TolB and the outer membrane protein Pal. They form a network linking the inner and outer membranes and the peptidoglycan layer.</text>
</comment>
<comment type="caution">
    <text evidence="9">The sequence shown here is derived from an EMBL/GenBank/DDBJ whole genome shotgun (WGS) entry which is preliminary data.</text>
</comment>
<keyword evidence="10" id="KW-1185">Reference proteome</keyword>
<name>A0A418ZV60_9RHOB</name>
<keyword evidence="3 6" id="KW-0564">Palmitate</keyword>
<dbReference type="GO" id="GO:0051301">
    <property type="term" value="P:cell division"/>
    <property type="evidence" value="ECO:0007669"/>
    <property type="project" value="UniProtKB-UniRule"/>
</dbReference>
<keyword evidence="2 6" id="KW-0472">Membrane</keyword>
<dbReference type="HAMAP" id="MF_02204">
    <property type="entry name" value="Pal"/>
    <property type="match status" value="1"/>
</dbReference>
<protein>
    <recommendedName>
        <fullName evidence="6">Peptidoglycan-associated lipoprotein</fullName>
        <shortName evidence="6">PAL</shortName>
    </recommendedName>
</protein>
<feature type="chain" id="PRO_5019391069" description="Peptidoglycan-associated lipoprotein" evidence="7">
    <location>
        <begin position="23"/>
        <end position="202"/>
    </location>
</feature>
<proteinExistence type="inferred from homology"/>
<dbReference type="PANTHER" id="PTHR30329">
    <property type="entry name" value="STATOR ELEMENT OF FLAGELLAR MOTOR COMPLEX"/>
    <property type="match status" value="1"/>
</dbReference>
<evidence type="ECO:0000256" key="5">
    <source>
        <dbReference type="ARBA" id="ARBA00023288"/>
    </source>
</evidence>
<dbReference type="PROSITE" id="PS51257">
    <property type="entry name" value="PROKAR_LIPOPROTEIN"/>
    <property type="match status" value="1"/>
</dbReference>
<dbReference type="Proteomes" id="UP000285530">
    <property type="component" value="Unassembled WGS sequence"/>
</dbReference>